<dbReference type="InterPro" id="IPR036097">
    <property type="entry name" value="HisK_dim/P_sf"/>
</dbReference>
<dbReference type="InterPro" id="IPR003594">
    <property type="entry name" value="HATPase_dom"/>
</dbReference>
<evidence type="ECO:0000256" key="6">
    <source>
        <dbReference type="ARBA" id="ARBA00022679"/>
    </source>
</evidence>
<organism evidence="22 23">
    <name type="scientific">Chromobacterium subtsugae</name>
    <dbReference type="NCBI Taxonomy" id="251747"/>
    <lineage>
        <taxon>Bacteria</taxon>
        <taxon>Pseudomonadati</taxon>
        <taxon>Pseudomonadota</taxon>
        <taxon>Betaproteobacteria</taxon>
        <taxon>Neisseriales</taxon>
        <taxon>Chromobacteriaceae</taxon>
        <taxon>Chromobacterium</taxon>
    </lineage>
</organism>
<dbReference type="PROSITE" id="PS50112">
    <property type="entry name" value="PAS"/>
    <property type="match status" value="1"/>
</dbReference>
<evidence type="ECO:0000313" key="22">
    <source>
        <dbReference type="EMBL" id="MBW8289829.1"/>
    </source>
</evidence>
<dbReference type="InterPro" id="IPR004358">
    <property type="entry name" value="Sig_transdc_His_kin-like_C"/>
</dbReference>
<dbReference type="EMBL" id="JAHDTB010000024">
    <property type="protein sequence ID" value="MBW8289829.1"/>
    <property type="molecule type" value="Genomic_DNA"/>
</dbReference>
<dbReference type="Gene3D" id="3.30.565.10">
    <property type="entry name" value="Histidine kinase-like ATPase, C-terminal domain"/>
    <property type="match status" value="1"/>
</dbReference>
<evidence type="ECO:0000256" key="4">
    <source>
        <dbReference type="ARBA" id="ARBA00022475"/>
    </source>
</evidence>
<dbReference type="Gene3D" id="6.10.340.10">
    <property type="match status" value="1"/>
</dbReference>
<dbReference type="CDD" id="cd06225">
    <property type="entry name" value="HAMP"/>
    <property type="match status" value="1"/>
</dbReference>
<reference evidence="22 23" key="1">
    <citation type="submission" date="2021-05" db="EMBL/GenBank/DDBJ databases">
        <title>Draft Whole Genome Sequencing Of Biosensor Chromobacterium violaceum Strain CV026 Reveals A Regulatory RNA In Chromobacterium violaceum Phenotype Regulatory Network.</title>
        <authorList>
            <person name="Hong K.W."/>
            <person name="Chan K.G."/>
            <person name="Chang C.-Y."/>
        </authorList>
    </citation>
    <scope>NUCLEOTIDE SEQUENCE [LARGE SCALE GENOMIC DNA]</scope>
    <source>
        <strain evidence="22 23">ATCC 31532</strain>
    </source>
</reference>
<dbReference type="Proteomes" id="UP000711178">
    <property type="component" value="Unassembled WGS sequence"/>
</dbReference>
<dbReference type="InterPro" id="IPR001789">
    <property type="entry name" value="Sig_transdc_resp-reg_receiver"/>
</dbReference>
<dbReference type="SMART" id="SM00388">
    <property type="entry name" value="HisKA"/>
    <property type="match status" value="1"/>
</dbReference>
<dbReference type="SUPFAM" id="SSF52172">
    <property type="entry name" value="CheY-like"/>
    <property type="match status" value="1"/>
</dbReference>
<dbReference type="Pfam" id="PF02518">
    <property type="entry name" value="HATPase_c"/>
    <property type="match status" value="1"/>
</dbReference>
<keyword evidence="8" id="KW-0547">Nucleotide-binding</keyword>
<keyword evidence="6" id="KW-0808">Transferase</keyword>
<evidence type="ECO:0000256" key="14">
    <source>
        <dbReference type="PROSITE-ProRule" id="PRU00169"/>
    </source>
</evidence>
<dbReference type="PANTHER" id="PTHR45339:SF1">
    <property type="entry name" value="HYBRID SIGNAL TRANSDUCTION HISTIDINE KINASE J"/>
    <property type="match status" value="1"/>
</dbReference>
<dbReference type="CDD" id="cd17546">
    <property type="entry name" value="REC_hyHK_CKI1_RcsC-like"/>
    <property type="match status" value="1"/>
</dbReference>
<evidence type="ECO:0000256" key="7">
    <source>
        <dbReference type="ARBA" id="ARBA00022692"/>
    </source>
</evidence>
<dbReference type="Gene3D" id="3.30.450.20">
    <property type="entry name" value="PAS domain"/>
    <property type="match status" value="1"/>
</dbReference>
<feature type="transmembrane region" description="Helical" evidence="16">
    <location>
        <begin position="350"/>
        <end position="371"/>
    </location>
</feature>
<feature type="domain" description="PAS" evidence="19">
    <location>
        <begin position="414"/>
        <end position="477"/>
    </location>
</feature>
<keyword evidence="15" id="KW-0175">Coiled coil</keyword>
<evidence type="ECO:0000256" key="9">
    <source>
        <dbReference type="ARBA" id="ARBA00022777"/>
    </source>
</evidence>
<evidence type="ECO:0000256" key="1">
    <source>
        <dbReference type="ARBA" id="ARBA00000085"/>
    </source>
</evidence>
<keyword evidence="5 14" id="KW-0597">Phosphoprotein</keyword>
<feature type="coiled-coil region" evidence="15">
    <location>
        <begin position="231"/>
        <end position="258"/>
    </location>
</feature>
<keyword evidence="9" id="KW-0418">Kinase</keyword>
<name>A0ABS7FIE2_9NEIS</name>
<feature type="domain" description="Histidine kinase" evidence="17">
    <location>
        <begin position="554"/>
        <end position="775"/>
    </location>
</feature>
<dbReference type="InterPro" id="IPR036890">
    <property type="entry name" value="HATPase_C_sf"/>
</dbReference>
<evidence type="ECO:0000259" key="17">
    <source>
        <dbReference type="PROSITE" id="PS50109"/>
    </source>
</evidence>
<evidence type="ECO:0000256" key="8">
    <source>
        <dbReference type="ARBA" id="ARBA00022741"/>
    </source>
</evidence>
<evidence type="ECO:0000256" key="10">
    <source>
        <dbReference type="ARBA" id="ARBA00022840"/>
    </source>
</evidence>
<dbReference type="PANTHER" id="PTHR45339">
    <property type="entry name" value="HYBRID SIGNAL TRANSDUCTION HISTIDINE KINASE J"/>
    <property type="match status" value="1"/>
</dbReference>
<dbReference type="SUPFAM" id="SSF55785">
    <property type="entry name" value="PYP-like sensor domain (PAS domain)"/>
    <property type="match status" value="1"/>
</dbReference>
<evidence type="ECO:0000256" key="13">
    <source>
        <dbReference type="ARBA" id="ARBA00023136"/>
    </source>
</evidence>
<dbReference type="CDD" id="cd16922">
    <property type="entry name" value="HATPase_EvgS-ArcB-TorS-like"/>
    <property type="match status" value="1"/>
</dbReference>
<evidence type="ECO:0000256" key="2">
    <source>
        <dbReference type="ARBA" id="ARBA00004651"/>
    </source>
</evidence>
<dbReference type="InterPro" id="IPR000014">
    <property type="entry name" value="PAS"/>
</dbReference>
<feature type="domain" description="PAC" evidence="20">
    <location>
        <begin position="486"/>
        <end position="536"/>
    </location>
</feature>
<dbReference type="SUPFAM" id="SSF47384">
    <property type="entry name" value="Homodimeric domain of signal transducing histidine kinase"/>
    <property type="match status" value="1"/>
</dbReference>
<dbReference type="InterPro" id="IPR003661">
    <property type="entry name" value="HisK_dim/P_dom"/>
</dbReference>
<evidence type="ECO:0000313" key="23">
    <source>
        <dbReference type="Proteomes" id="UP000711178"/>
    </source>
</evidence>
<evidence type="ECO:0000256" key="16">
    <source>
        <dbReference type="SAM" id="Phobius"/>
    </source>
</evidence>
<keyword evidence="13 16" id="KW-0472">Membrane</keyword>
<proteinExistence type="predicted"/>
<dbReference type="SUPFAM" id="SSF55874">
    <property type="entry name" value="ATPase domain of HSP90 chaperone/DNA topoisomerase II/histidine kinase"/>
    <property type="match status" value="1"/>
</dbReference>
<dbReference type="RefSeq" id="WP_052258167.1">
    <property type="nucleotide sequence ID" value="NZ_CP142381.1"/>
</dbReference>
<dbReference type="SMART" id="SM00091">
    <property type="entry name" value="PAS"/>
    <property type="match status" value="1"/>
</dbReference>
<dbReference type="SMART" id="SM00304">
    <property type="entry name" value="HAMP"/>
    <property type="match status" value="1"/>
</dbReference>
<dbReference type="SUPFAM" id="SSF158472">
    <property type="entry name" value="HAMP domain-like"/>
    <property type="match status" value="1"/>
</dbReference>
<dbReference type="InterPro" id="IPR005467">
    <property type="entry name" value="His_kinase_dom"/>
</dbReference>
<dbReference type="Pfam" id="PF00512">
    <property type="entry name" value="HisKA"/>
    <property type="match status" value="1"/>
</dbReference>
<dbReference type="CDD" id="cd00082">
    <property type="entry name" value="HisKA"/>
    <property type="match status" value="1"/>
</dbReference>
<keyword evidence="4" id="KW-1003">Cell membrane</keyword>
<feature type="modified residue" description="4-aspartylphosphate" evidence="14">
    <location>
        <position position="846"/>
    </location>
</feature>
<dbReference type="PROSITE" id="PS50110">
    <property type="entry name" value="RESPONSE_REGULATORY"/>
    <property type="match status" value="1"/>
</dbReference>
<accession>A0ABS7FIE2</accession>
<sequence length="1053" mass="116455">MSFRLKTILGIALIELMMLCILLYFGLGLLRDTSVREMIKRRQIIAEQFAQANQNAVLSTDLATLQSAAEQMVKSSDILYARVFDGHDRLLAEAGDPRSLALHDSAKQDSATQNIDQLSPDQPLTITRNIEIGGIHYGRVELGTSVANHRQLMQKALQNGLMLALSELALSALFSLLLGTYLTRQLESLQQASQKMAAGELGYQVEVQGKDELARTAEMFNRMSTQLALDRSQLETALNRAEESRKDLQRQEDLLDAINYMQSLFIGKVHPETLFSYARDILLLWFNAEHGFICELNNQASQPQFLPITPALSPPPQMDTDELLQCCLYQEQEQLLGLQQSSSGALSQGYYFLSIPIILASSVIGSFTLFFPRPVDPDHGNKLPAPLMKTLGQLMQASQAQRKLEQTQLQLSRQQILLSAVIDTSIDGIATLDRLGLFTSANKVTEYMFGLPRGSLIGTALLDCLEPSSRRALQPLLLGDDIKLSSLLQLTAKRADGTPFPIELAITHMPDTGKDYYNLNIRDITELKTAESELRRAKDKADAANQAKSSFLATISHEIRTPLNGVLGMLELLKLSQLDSGQQDMVDTARDSAHTLLLLIDDVLDFTKIEANQLELVKTPTDIWPLLQRVLSRYAHTAEQKDLNFDLQIDPLLAPTLLLDPLRLRQILQNFLSNAIKFTATGAITLRVQVEKEATGWQNLIFDVIDTGIGIPPEQLQTLFQPFSQGDSATSRRYGGTGLGLAISRRLAELMGGEVAIDSELGHGTRVSLHLCVEVAERKAPPPLALLPSAAPNAEKRILLVEDNPTNLKLATKQLEKLGYRPDTAEDGAQAFEKWRRDHYHLVMTDCLMPNIGGFELARLIRSYEAEHPARPRSTIIACTANAAPEELQKTRDAGMNDYLIKPFALETLSAALEKWLQGAPPSVSPPAAGAQPEGPAPLDLLMLRTRCGESGKSESQLLGEFLKNTRRHTSYIRNAIISDNLPLIALTTRDIQTDATPIGAHNIAEAARHLEQAAEAEQKETIPRLVLQLEAACLEVEQWLTKRRAPHELSHG</sequence>
<dbReference type="Gene3D" id="1.10.287.130">
    <property type="match status" value="1"/>
</dbReference>
<dbReference type="InterPro" id="IPR011006">
    <property type="entry name" value="CheY-like_superfamily"/>
</dbReference>
<feature type="transmembrane region" description="Helical" evidence="16">
    <location>
        <begin position="6"/>
        <end position="30"/>
    </location>
</feature>
<dbReference type="NCBIfam" id="TIGR00229">
    <property type="entry name" value="sensory_box"/>
    <property type="match status" value="1"/>
</dbReference>
<dbReference type="SMART" id="SM00387">
    <property type="entry name" value="HATPase_c"/>
    <property type="match status" value="1"/>
</dbReference>
<comment type="catalytic activity">
    <reaction evidence="1">
        <text>ATP + protein L-histidine = ADP + protein N-phospho-L-histidine.</text>
        <dbReference type="EC" id="2.7.13.3"/>
    </reaction>
</comment>
<keyword evidence="10" id="KW-0067">ATP-binding</keyword>
<keyword evidence="23" id="KW-1185">Reference proteome</keyword>
<evidence type="ECO:0000259" key="20">
    <source>
        <dbReference type="PROSITE" id="PS50113"/>
    </source>
</evidence>
<comment type="subcellular location">
    <subcellularLocation>
        <location evidence="2">Cell membrane</location>
        <topology evidence="2">Multi-pass membrane protein</topology>
    </subcellularLocation>
</comment>
<gene>
    <name evidence="22" type="ORF">KIF53_19510</name>
</gene>
<comment type="caution">
    <text evidence="22">The sequence shown here is derived from an EMBL/GenBank/DDBJ whole genome shotgun (WGS) entry which is preliminary data.</text>
</comment>
<dbReference type="Gene3D" id="1.20.120.160">
    <property type="entry name" value="HPT domain"/>
    <property type="match status" value="1"/>
</dbReference>
<dbReference type="PROSITE" id="PS50109">
    <property type="entry name" value="HIS_KIN"/>
    <property type="match status" value="1"/>
</dbReference>
<dbReference type="Gene3D" id="3.40.50.2300">
    <property type="match status" value="1"/>
</dbReference>
<dbReference type="Pfam" id="PF00672">
    <property type="entry name" value="HAMP"/>
    <property type="match status" value="1"/>
</dbReference>
<dbReference type="Pfam" id="PF13426">
    <property type="entry name" value="PAS_9"/>
    <property type="match status" value="1"/>
</dbReference>
<dbReference type="SUPFAM" id="SSF47226">
    <property type="entry name" value="Histidine-containing phosphotransfer domain, HPT domain"/>
    <property type="match status" value="1"/>
</dbReference>
<dbReference type="InterPro" id="IPR035965">
    <property type="entry name" value="PAS-like_dom_sf"/>
</dbReference>
<keyword evidence="12" id="KW-0902">Two-component regulatory system</keyword>
<evidence type="ECO:0000256" key="12">
    <source>
        <dbReference type="ARBA" id="ARBA00023012"/>
    </source>
</evidence>
<evidence type="ECO:0000256" key="15">
    <source>
        <dbReference type="SAM" id="Coils"/>
    </source>
</evidence>
<dbReference type="PROSITE" id="PS50113">
    <property type="entry name" value="PAC"/>
    <property type="match status" value="1"/>
</dbReference>
<feature type="domain" description="Response regulatory" evidence="18">
    <location>
        <begin position="797"/>
        <end position="917"/>
    </location>
</feature>
<dbReference type="InterPro" id="IPR000700">
    <property type="entry name" value="PAS-assoc_C"/>
</dbReference>
<evidence type="ECO:0000259" key="19">
    <source>
        <dbReference type="PROSITE" id="PS50112"/>
    </source>
</evidence>
<dbReference type="GeneID" id="89686590"/>
<evidence type="ECO:0000256" key="11">
    <source>
        <dbReference type="ARBA" id="ARBA00022989"/>
    </source>
</evidence>
<protein>
    <recommendedName>
        <fullName evidence="3">histidine kinase</fullName>
        <ecNumber evidence="3">2.7.13.3</ecNumber>
    </recommendedName>
</protein>
<keyword evidence="11 16" id="KW-1133">Transmembrane helix</keyword>
<keyword evidence="7 16" id="KW-0812">Transmembrane</keyword>
<evidence type="ECO:0000259" key="21">
    <source>
        <dbReference type="PROSITE" id="PS50885"/>
    </source>
</evidence>
<dbReference type="CDD" id="cd00130">
    <property type="entry name" value="PAS"/>
    <property type="match status" value="1"/>
</dbReference>
<dbReference type="PRINTS" id="PR00344">
    <property type="entry name" value="BCTRLSENSOR"/>
</dbReference>
<feature type="transmembrane region" description="Helical" evidence="16">
    <location>
        <begin position="160"/>
        <end position="182"/>
    </location>
</feature>
<dbReference type="InterPro" id="IPR036641">
    <property type="entry name" value="HPT_dom_sf"/>
</dbReference>
<dbReference type="InterPro" id="IPR003660">
    <property type="entry name" value="HAMP_dom"/>
</dbReference>
<dbReference type="SMART" id="SM00448">
    <property type="entry name" value="REC"/>
    <property type="match status" value="1"/>
</dbReference>
<dbReference type="Pfam" id="PF00072">
    <property type="entry name" value="Response_reg"/>
    <property type="match status" value="1"/>
</dbReference>
<evidence type="ECO:0000259" key="18">
    <source>
        <dbReference type="PROSITE" id="PS50110"/>
    </source>
</evidence>
<evidence type="ECO:0000256" key="3">
    <source>
        <dbReference type="ARBA" id="ARBA00012438"/>
    </source>
</evidence>
<feature type="domain" description="HAMP" evidence="21">
    <location>
        <begin position="180"/>
        <end position="232"/>
    </location>
</feature>
<evidence type="ECO:0000256" key="5">
    <source>
        <dbReference type="ARBA" id="ARBA00022553"/>
    </source>
</evidence>
<dbReference type="PROSITE" id="PS50885">
    <property type="entry name" value="HAMP"/>
    <property type="match status" value="1"/>
</dbReference>
<dbReference type="EC" id="2.7.13.3" evidence="3"/>